<protein>
    <submittedName>
        <fullName evidence="2">Uncharacterized protein LOC114240249</fullName>
    </submittedName>
</protein>
<evidence type="ECO:0000313" key="1">
    <source>
        <dbReference type="Proteomes" id="UP000504629"/>
    </source>
</evidence>
<organism evidence="1 2">
    <name type="scientific">Bombyx mandarina</name>
    <name type="common">Wild silk moth</name>
    <name type="synonym">Wild silkworm</name>
    <dbReference type="NCBI Taxonomy" id="7092"/>
    <lineage>
        <taxon>Eukaryota</taxon>
        <taxon>Metazoa</taxon>
        <taxon>Ecdysozoa</taxon>
        <taxon>Arthropoda</taxon>
        <taxon>Hexapoda</taxon>
        <taxon>Insecta</taxon>
        <taxon>Pterygota</taxon>
        <taxon>Neoptera</taxon>
        <taxon>Endopterygota</taxon>
        <taxon>Lepidoptera</taxon>
        <taxon>Glossata</taxon>
        <taxon>Ditrysia</taxon>
        <taxon>Bombycoidea</taxon>
        <taxon>Bombycidae</taxon>
        <taxon>Bombycinae</taxon>
        <taxon>Bombyx</taxon>
    </lineage>
</organism>
<gene>
    <name evidence="2" type="primary">LOC114240249</name>
</gene>
<evidence type="ECO:0000313" key="2">
    <source>
        <dbReference type="RefSeq" id="XP_028026514.1"/>
    </source>
</evidence>
<keyword evidence="1" id="KW-1185">Reference proteome</keyword>
<dbReference type="OrthoDB" id="7471071at2759"/>
<dbReference type="KEGG" id="bman:114240249"/>
<dbReference type="RefSeq" id="XP_028026514.1">
    <property type="nucleotide sequence ID" value="XM_028170713.1"/>
</dbReference>
<dbReference type="GeneID" id="114240249"/>
<dbReference type="Proteomes" id="UP000504629">
    <property type="component" value="Unplaced"/>
</dbReference>
<sequence>MTNFVTAIDFVYKPYHNIFKQCLLLFFFLAQKANQGQSRIVYANPKYVRNVHILTARASKGKPYTTNFTMEALTQIEDNITMIATYNFKGMKVQWKETFCKIIRFKWVKDFVNEFFQPAITRCPWPVGNYSIIDMELPPKNLHLPLSQGKLDPSVDFLITGTNTYVLRITMLLVLT</sequence>
<accession>A0A6J2JDB6</accession>
<reference evidence="2" key="1">
    <citation type="submission" date="2025-08" db="UniProtKB">
        <authorList>
            <consortium name="RefSeq"/>
        </authorList>
    </citation>
    <scope>IDENTIFICATION</scope>
    <source>
        <tissue evidence="2">Silk gland</tissue>
    </source>
</reference>
<proteinExistence type="predicted"/>
<name>A0A6J2JDB6_BOMMA</name>
<dbReference type="AlphaFoldDB" id="A0A6J2JDB6"/>